<evidence type="ECO:0008006" key="4">
    <source>
        <dbReference type="Google" id="ProtNLM"/>
    </source>
</evidence>
<comment type="caution">
    <text evidence="2">The sequence shown here is derived from an EMBL/GenBank/DDBJ whole genome shotgun (WGS) entry which is preliminary data.</text>
</comment>
<proteinExistence type="predicted"/>
<sequence>MRRRMELIGALLAWTAVIVQFVLMIANRQAGVGETVVRFFSYFTILTNTLVAVYFTYRLTGARGTFNRPGAVTAITAFILIVGIVYQLVLRGIWTPTGLQRIVDELLHSVNPVYVLLYFYLFSGREDYQLRGIGPWLLYPVVYFGFVLLRGGVSGFYPYPFVDVTTLGYGSVVVNFALLTVFALLLIGLLVGLGRWKRAARPG</sequence>
<organism evidence="2 3">
    <name type="scientific">Neolewinella xylanilytica</name>
    <dbReference type="NCBI Taxonomy" id="1514080"/>
    <lineage>
        <taxon>Bacteria</taxon>
        <taxon>Pseudomonadati</taxon>
        <taxon>Bacteroidota</taxon>
        <taxon>Saprospiria</taxon>
        <taxon>Saprospirales</taxon>
        <taxon>Lewinellaceae</taxon>
        <taxon>Neolewinella</taxon>
    </lineage>
</organism>
<feature type="transmembrane region" description="Helical" evidence="1">
    <location>
        <begin position="169"/>
        <end position="193"/>
    </location>
</feature>
<keyword evidence="3" id="KW-1185">Reference proteome</keyword>
<feature type="transmembrane region" description="Helical" evidence="1">
    <location>
        <begin position="136"/>
        <end position="157"/>
    </location>
</feature>
<evidence type="ECO:0000256" key="1">
    <source>
        <dbReference type="SAM" id="Phobius"/>
    </source>
</evidence>
<evidence type="ECO:0000313" key="2">
    <source>
        <dbReference type="EMBL" id="PPK88742.1"/>
    </source>
</evidence>
<gene>
    <name evidence="2" type="ORF">CLV84_1713</name>
</gene>
<dbReference type="OrthoDB" id="9809977at2"/>
<dbReference type="EMBL" id="PTJC01000005">
    <property type="protein sequence ID" value="PPK88742.1"/>
    <property type="molecule type" value="Genomic_DNA"/>
</dbReference>
<dbReference type="NCBIfam" id="NF038065">
    <property type="entry name" value="Pr6Pr"/>
    <property type="match status" value="1"/>
</dbReference>
<name>A0A2S6IB96_9BACT</name>
<feature type="transmembrane region" description="Helical" evidence="1">
    <location>
        <begin position="71"/>
        <end position="94"/>
    </location>
</feature>
<keyword evidence="1" id="KW-1133">Transmembrane helix</keyword>
<dbReference type="Proteomes" id="UP000237662">
    <property type="component" value="Unassembled WGS sequence"/>
</dbReference>
<dbReference type="InterPro" id="IPR049713">
    <property type="entry name" value="Pr6Pr-like"/>
</dbReference>
<feature type="transmembrane region" description="Helical" evidence="1">
    <location>
        <begin position="106"/>
        <end position="124"/>
    </location>
</feature>
<accession>A0A2S6IB96</accession>
<keyword evidence="1" id="KW-0472">Membrane</keyword>
<evidence type="ECO:0000313" key="3">
    <source>
        <dbReference type="Proteomes" id="UP000237662"/>
    </source>
</evidence>
<reference evidence="2 3" key="1">
    <citation type="submission" date="2018-02" db="EMBL/GenBank/DDBJ databases">
        <title>Genomic Encyclopedia of Archaeal and Bacterial Type Strains, Phase II (KMG-II): from individual species to whole genera.</title>
        <authorList>
            <person name="Goeker M."/>
        </authorList>
    </citation>
    <scope>NUCLEOTIDE SEQUENCE [LARGE SCALE GENOMIC DNA]</scope>
    <source>
        <strain evidence="2 3">DSM 29526</strain>
    </source>
</reference>
<feature type="transmembrane region" description="Helical" evidence="1">
    <location>
        <begin position="40"/>
        <end position="59"/>
    </location>
</feature>
<dbReference type="AlphaFoldDB" id="A0A2S6IB96"/>
<protein>
    <recommendedName>
        <fullName evidence="4">FAR-17a/AIG1-like protein</fullName>
    </recommendedName>
</protein>
<keyword evidence="1" id="KW-0812">Transmembrane</keyword>
<dbReference type="RefSeq" id="WP_104419274.1">
    <property type="nucleotide sequence ID" value="NZ_PTJC01000005.1"/>
</dbReference>